<reference evidence="2" key="1">
    <citation type="submission" date="2021-04" db="EMBL/GenBank/DDBJ databases">
        <authorList>
            <consortium name="Wellcome Sanger Institute Data Sharing"/>
        </authorList>
    </citation>
    <scope>NUCLEOTIDE SEQUENCE [LARGE SCALE GENOMIC DNA]</scope>
</reference>
<sequence>MYNQQAGFLSPLEAVGQPKPKPPQQVLLEPSLRNPSHPRQEQRAPLVVSAQLPPL</sequence>
<name>A0A665TUL4_ECHNA</name>
<reference evidence="2" key="2">
    <citation type="submission" date="2025-08" db="UniProtKB">
        <authorList>
            <consortium name="Ensembl"/>
        </authorList>
    </citation>
    <scope>IDENTIFICATION</scope>
</reference>
<reference evidence="2" key="3">
    <citation type="submission" date="2025-09" db="UniProtKB">
        <authorList>
            <consortium name="Ensembl"/>
        </authorList>
    </citation>
    <scope>IDENTIFICATION</scope>
</reference>
<dbReference type="Ensembl" id="ENSENLT00000010464.1">
    <property type="protein sequence ID" value="ENSENLP00000010006.1"/>
    <property type="gene ID" value="ENSENLG00000004829.1"/>
</dbReference>
<protein>
    <submittedName>
        <fullName evidence="2">Uncharacterized protein</fullName>
    </submittedName>
</protein>
<organism evidence="2 3">
    <name type="scientific">Echeneis naucrates</name>
    <name type="common">Live sharksucker</name>
    <dbReference type="NCBI Taxonomy" id="173247"/>
    <lineage>
        <taxon>Eukaryota</taxon>
        <taxon>Metazoa</taxon>
        <taxon>Chordata</taxon>
        <taxon>Craniata</taxon>
        <taxon>Vertebrata</taxon>
        <taxon>Euteleostomi</taxon>
        <taxon>Actinopterygii</taxon>
        <taxon>Neopterygii</taxon>
        <taxon>Teleostei</taxon>
        <taxon>Neoteleostei</taxon>
        <taxon>Acanthomorphata</taxon>
        <taxon>Carangaria</taxon>
        <taxon>Carangiformes</taxon>
        <taxon>Echeneidae</taxon>
        <taxon>Echeneis</taxon>
    </lineage>
</organism>
<proteinExistence type="predicted"/>
<dbReference type="AlphaFoldDB" id="A0A665TUL4"/>
<accession>A0A665TUL4</accession>
<feature type="region of interest" description="Disordered" evidence="1">
    <location>
        <begin position="1"/>
        <end position="55"/>
    </location>
</feature>
<evidence type="ECO:0000256" key="1">
    <source>
        <dbReference type="SAM" id="MobiDB-lite"/>
    </source>
</evidence>
<evidence type="ECO:0000313" key="2">
    <source>
        <dbReference type="Ensembl" id="ENSENLP00000010006.1"/>
    </source>
</evidence>
<keyword evidence="3" id="KW-1185">Reference proteome</keyword>
<dbReference type="Proteomes" id="UP000472264">
    <property type="component" value="Chromosome 8"/>
</dbReference>
<dbReference type="InParanoid" id="A0A665TUL4"/>
<evidence type="ECO:0000313" key="3">
    <source>
        <dbReference type="Proteomes" id="UP000472264"/>
    </source>
</evidence>